<accession>A0A2I9E275</accession>
<sequence length="66" mass="7337">MKGYGAGIAQHEAHGHGLILRCIERHDKLTQNARGMRDPGPEKDQAQQRSPHGLILPEDFGKRVRG</sequence>
<dbReference type="Proteomes" id="UP000236569">
    <property type="component" value="Unassembled WGS sequence"/>
</dbReference>
<keyword evidence="3" id="KW-1185">Reference proteome</keyword>
<feature type="compositionally biased region" description="Basic and acidic residues" evidence="1">
    <location>
        <begin position="30"/>
        <end position="46"/>
    </location>
</feature>
<evidence type="ECO:0000313" key="3">
    <source>
        <dbReference type="Proteomes" id="UP000236569"/>
    </source>
</evidence>
<feature type="region of interest" description="Disordered" evidence="1">
    <location>
        <begin position="30"/>
        <end position="66"/>
    </location>
</feature>
<name>A0A2I9E275_9DEIO</name>
<evidence type="ECO:0000313" key="2">
    <source>
        <dbReference type="EMBL" id="GBF07845.1"/>
    </source>
</evidence>
<dbReference type="EMBL" id="BFAG01000018">
    <property type="protein sequence ID" value="GBF07845.1"/>
    <property type="molecule type" value="Genomic_DNA"/>
</dbReference>
<proteinExistence type="predicted"/>
<organism evidence="2 3">
    <name type="scientific">Deinococcus aerius</name>
    <dbReference type="NCBI Taxonomy" id="200253"/>
    <lineage>
        <taxon>Bacteria</taxon>
        <taxon>Thermotogati</taxon>
        <taxon>Deinococcota</taxon>
        <taxon>Deinococci</taxon>
        <taxon>Deinococcales</taxon>
        <taxon>Deinococcaceae</taxon>
        <taxon>Deinococcus</taxon>
    </lineage>
</organism>
<protein>
    <submittedName>
        <fullName evidence="2">Uncharacterized protein</fullName>
    </submittedName>
</protein>
<evidence type="ECO:0000256" key="1">
    <source>
        <dbReference type="SAM" id="MobiDB-lite"/>
    </source>
</evidence>
<gene>
    <name evidence="2" type="ORF">DAERI_180036</name>
</gene>
<dbReference type="AlphaFoldDB" id="A0A2I9E275"/>
<reference evidence="3" key="1">
    <citation type="submission" date="2018-01" db="EMBL/GenBank/DDBJ databases">
        <title>Draft Genome Sequence of the Radioresistant Bacterium Deinococcus aerius TR0125, Isolated from the Higher Atmosphere above Japan.</title>
        <authorList>
            <person name="Satoh K."/>
            <person name="Arai H."/>
            <person name="Sanzen T."/>
            <person name="Kawaguchi Y."/>
            <person name="Hayashi H."/>
            <person name="Yokobori S."/>
            <person name="Yamagishi A."/>
            <person name="Oono Y."/>
            <person name="Narumi I."/>
        </authorList>
    </citation>
    <scope>NUCLEOTIDE SEQUENCE [LARGE SCALE GENOMIC DNA]</scope>
    <source>
        <strain evidence="3">TR0125</strain>
    </source>
</reference>
<comment type="caution">
    <text evidence="2">The sequence shown here is derived from an EMBL/GenBank/DDBJ whole genome shotgun (WGS) entry which is preliminary data.</text>
</comment>